<comment type="similarity">
    <text evidence="8">Belongs to the glycosyltransferase 2 family. GtrB subfamily.</text>
</comment>
<dbReference type="CDD" id="cd04187">
    <property type="entry name" value="DPM1_like_bac"/>
    <property type="match status" value="1"/>
</dbReference>
<evidence type="ECO:0000256" key="8">
    <source>
        <dbReference type="ARBA" id="ARBA00038152"/>
    </source>
</evidence>
<feature type="domain" description="Glycosyltransferase 2-like" evidence="10">
    <location>
        <begin position="15"/>
        <end position="177"/>
    </location>
</feature>
<keyword evidence="7 9" id="KW-0472">Membrane</keyword>
<evidence type="ECO:0000313" key="12">
    <source>
        <dbReference type="Proteomes" id="UP000016587"/>
    </source>
</evidence>
<dbReference type="STRING" id="1121448.DGI_2917"/>
<name>T2GEF2_MEGG1</name>
<evidence type="ECO:0000259" key="10">
    <source>
        <dbReference type="Pfam" id="PF00535"/>
    </source>
</evidence>
<dbReference type="eggNOG" id="COG1215">
    <property type="taxonomic scope" value="Bacteria"/>
</dbReference>
<dbReference type="OrthoDB" id="9802649at2"/>
<comment type="subcellular location">
    <subcellularLocation>
        <location evidence="1">Cell membrane</location>
        <topology evidence="1">Multi-pass membrane protein</topology>
    </subcellularLocation>
</comment>
<dbReference type="GO" id="GO:0005886">
    <property type="term" value="C:plasma membrane"/>
    <property type="evidence" value="ECO:0007669"/>
    <property type="project" value="UniProtKB-SubCell"/>
</dbReference>
<keyword evidence="6 9" id="KW-1133">Transmembrane helix</keyword>
<reference evidence="12" key="2">
    <citation type="submission" date="2013-07" db="EMBL/GenBank/DDBJ databases">
        <authorList>
            <person name="Morais-Silva F.O."/>
            <person name="Rezende A.M."/>
            <person name="Pimentel C."/>
            <person name="Resende D.M."/>
            <person name="Santos C.I."/>
            <person name="Clemente C."/>
            <person name="de Oliveira L.M."/>
            <person name="da Silva S.M."/>
            <person name="Costa D.A."/>
            <person name="Varela-Raposo A."/>
            <person name="Horacio E.C.A."/>
            <person name="Matos M."/>
            <person name="Flores O."/>
            <person name="Ruiz J.C."/>
            <person name="Rodrigues-Pousada C."/>
        </authorList>
    </citation>
    <scope>NUCLEOTIDE SEQUENCE [LARGE SCALE GENOMIC DNA]</scope>
    <source>
        <strain evidence="12">ATCC 19364 / DSM 1382 / NCIMB 9332 / VKM B-1759</strain>
    </source>
</reference>
<keyword evidence="5 9" id="KW-0812">Transmembrane</keyword>
<dbReference type="PANTHER" id="PTHR48090:SF1">
    <property type="entry name" value="PROPHAGE BACTOPRENOL GLUCOSYL TRANSFERASE HOMOLOG"/>
    <property type="match status" value="1"/>
</dbReference>
<proteinExistence type="inferred from homology"/>
<evidence type="ECO:0000256" key="3">
    <source>
        <dbReference type="ARBA" id="ARBA00022676"/>
    </source>
</evidence>
<dbReference type="InterPro" id="IPR050256">
    <property type="entry name" value="Glycosyltransferase_2"/>
</dbReference>
<keyword evidence="12" id="KW-1185">Reference proteome</keyword>
<dbReference type="InterPro" id="IPR029044">
    <property type="entry name" value="Nucleotide-diphossugar_trans"/>
</dbReference>
<dbReference type="AlphaFoldDB" id="T2GEF2"/>
<evidence type="ECO:0000256" key="7">
    <source>
        <dbReference type="ARBA" id="ARBA00023136"/>
    </source>
</evidence>
<dbReference type="EMBL" id="CP006585">
    <property type="protein sequence ID" value="AGW14643.1"/>
    <property type="molecule type" value="Genomic_DNA"/>
</dbReference>
<feature type="transmembrane region" description="Helical" evidence="9">
    <location>
        <begin position="271"/>
        <end position="293"/>
    </location>
</feature>
<dbReference type="PATRIC" id="fig|1121448.7.peg.1788"/>
<keyword evidence="2" id="KW-1003">Cell membrane</keyword>
<evidence type="ECO:0000256" key="4">
    <source>
        <dbReference type="ARBA" id="ARBA00022679"/>
    </source>
</evidence>
<dbReference type="GO" id="GO:0016757">
    <property type="term" value="F:glycosyltransferase activity"/>
    <property type="evidence" value="ECO:0007669"/>
    <property type="project" value="UniProtKB-KW"/>
</dbReference>
<evidence type="ECO:0000313" key="11">
    <source>
        <dbReference type="EMBL" id="AGW14643.1"/>
    </source>
</evidence>
<keyword evidence="3" id="KW-0328">Glycosyltransferase</keyword>
<dbReference type="KEGG" id="dgg:DGI_2917"/>
<accession>T2GEF2</accession>
<sequence length="390" mass="43370">MPACHCGHSPRPSISVVAPCYNEALCLEEFYSRMRKSLLDCGAADYEIVLVNDGSRDATWEIIAGIAARDPQVIGVDLSRNHGHQLAVTAGLAVCRGESVLLIDADLQDPPELLGKMLEVLEQGSDVVYGQRARRDGETWLKKMEAKAFYRFLNAMTEAPIPLDTGDFRLMRRRVVEVLKAMPERHRFIRGMVSWVGFTQTPVLYNRDPRYAGETKYTLRKMIAFATDAITGFSIRPLRFASYGGAAFSCLGFALLLYVFASYFFGYVVPGWASILGVLLVLGSCQLLVLGMAGEYIGRIYMQVKGRPLFIIRRIVGPAELQESASTHALPWTFSCLQCAEQLEGGTCDVPAPEALGQTTATRHSLRPRRPVRIRKRPERSSCRTARLGR</sequence>
<dbReference type="PANTHER" id="PTHR48090">
    <property type="entry name" value="UNDECAPRENYL-PHOSPHATE 4-DEOXY-4-FORMAMIDO-L-ARABINOSE TRANSFERASE-RELATED"/>
    <property type="match status" value="1"/>
</dbReference>
<evidence type="ECO:0000256" key="1">
    <source>
        <dbReference type="ARBA" id="ARBA00004651"/>
    </source>
</evidence>
<evidence type="ECO:0000256" key="5">
    <source>
        <dbReference type="ARBA" id="ARBA00022692"/>
    </source>
</evidence>
<dbReference type="HOGENOM" id="CLU_033536_0_1_7"/>
<dbReference type="Gene3D" id="3.90.550.10">
    <property type="entry name" value="Spore Coat Polysaccharide Biosynthesis Protein SpsA, Chain A"/>
    <property type="match status" value="1"/>
</dbReference>
<dbReference type="Pfam" id="PF00535">
    <property type="entry name" value="Glycos_transf_2"/>
    <property type="match status" value="1"/>
</dbReference>
<reference evidence="11 12" key="1">
    <citation type="journal article" date="2013" name="J. Bacteriol.">
        <title>Roles of HynAB and Ech, the only two hydrogenases found in the model sulfate reducer Desulfovibrio gigas.</title>
        <authorList>
            <person name="Morais-Silva F.O."/>
            <person name="Santos C.I."/>
            <person name="Rodrigues R."/>
            <person name="Pereira I.A."/>
            <person name="Rodrigues-Pousada C."/>
        </authorList>
    </citation>
    <scope>NUCLEOTIDE SEQUENCE [LARGE SCALE GENOMIC DNA]</scope>
    <source>
        <strain evidence="12">ATCC 19364 / DSM 1382 / NCIMB 9332 / VKM B-1759</strain>
    </source>
</reference>
<feature type="transmembrane region" description="Helical" evidence="9">
    <location>
        <begin position="240"/>
        <end position="265"/>
    </location>
</feature>
<keyword evidence="4 11" id="KW-0808">Transferase</keyword>
<dbReference type="SUPFAM" id="SSF53448">
    <property type="entry name" value="Nucleotide-diphospho-sugar transferases"/>
    <property type="match status" value="1"/>
</dbReference>
<dbReference type="InterPro" id="IPR001173">
    <property type="entry name" value="Glyco_trans_2-like"/>
</dbReference>
<organism evidence="11 12">
    <name type="scientific">Megalodesulfovibrio gigas (strain ATCC 19364 / DSM 1382 / NCIMB 9332 / VKM B-1759)</name>
    <name type="common">Desulfovibrio gigas</name>
    <dbReference type="NCBI Taxonomy" id="1121448"/>
    <lineage>
        <taxon>Bacteria</taxon>
        <taxon>Pseudomonadati</taxon>
        <taxon>Thermodesulfobacteriota</taxon>
        <taxon>Desulfovibrionia</taxon>
        <taxon>Desulfovibrionales</taxon>
        <taxon>Desulfovibrionaceae</taxon>
        <taxon>Megalodesulfovibrio</taxon>
    </lineage>
</organism>
<evidence type="ECO:0000256" key="6">
    <source>
        <dbReference type="ARBA" id="ARBA00022989"/>
    </source>
</evidence>
<dbReference type="Proteomes" id="UP000016587">
    <property type="component" value="Chromosome"/>
</dbReference>
<evidence type="ECO:0000256" key="2">
    <source>
        <dbReference type="ARBA" id="ARBA00022475"/>
    </source>
</evidence>
<dbReference type="RefSeq" id="WP_021761696.1">
    <property type="nucleotide sequence ID" value="NC_022444.1"/>
</dbReference>
<gene>
    <name evidence="11" type="ORF">DGI_2917</name>
</gene>
<protein>
    <submittedName>
        <fullName evidence="11">Putative glycosyl transferase family protein</fullName>
    </submittedName>
</protein>
<dbReference type="FunFam" id="3.90.550.10:FF:000079">
    <property type="entry name" value="Probable glycosyl transferase"/>
    <property type="match status" value="1"/>
</dbReference>
<evidence type="ECO:0000256" key="9">
    <source>
        <dbReference type="SAM" id="Phobius"/>
    </source>
</evidence>